<feature type="binding site" evidence="6">
    <location>
        <position position="59"/>
    </location>
    <ligand>
        <name>S-adenosyl-L-methionine</name>
        <dbReference type="ChEBI" id="CHEBI:59789"/>
    </ligand>
</feature>
<evidence type="ECO:0000256" key="4">
    <source>
        <dbReference type="ARBA" id="ARBA00022679"/>
    </source>
</evidence>
<dbReference type="Gene3D" id="3.40.50.150">
    <property type="entry name" value="Vaccinia Virus protein VP39"/>
    <property type="match status" value="1"/>
</dbReference>
<name>A0A9W6LKH4_9BACT</name>
<dbReference type="GO" id="GO:0070475">
    <property type="term" value="P:rRNA base methylation"/>
    <property type="evidence" value="ECO:0007669"/>
    <property type="project" value="UniProtKB-UniRule"/>
</dbReference>
<sequence length="297" mass="34069">MLLLSMDYKKIHIPVMVKEVIQLLNPYGGIYVDATLGCGGHSLAILKRLSPDGRLIGIDRDESAIFYANRILDDSRVILRKASFSHLKEVLSELNIEKIDGVIFDLGVSMLQLKDFERGFSFHSEERLDMRMDQTEPLTAWDVVNKYPEQKLTQIFRDYGDEPFARRISREIIRQRGKKTIDTCKELADLVKKTVPRHGRLHPATQIFQAIRIEVNREFEELRQGLLQAVELLNSGGRICVISYHSGEDRVVKNFFREEEQKGNLRILTKKPLLPSLEEVAKNPSARSARLRGGEKI</sequence>
<feature type="binding site" evidence="6">
    <location>
        <position position="112"/>
    </location>
    <ligand>
        <name>S-adenosyl-L-methionine</name>
        <dbReference type="ChEBI" id="CHEBI:59789"/>
    </ligand>
</feature>
<keyword evidence="4 6" id="KW-0808">Transferase</keyword>
<feature type="binding site" evidence="6">
    <location>
        <begin position="39"/>
        <end position="41"/>
    </location>
    <ligand>
        <name>S-adenosyl-L-methionine</name>
        <dbReference type="ChEBI" id="CHEBI:59789"/>
    </ligand>
</feature>
<reference evidence="7" key="1">
    <citation type="submission" date="2022-12" db="EMBL/GenBank/DDBJ databases">
        <title>Reference genome sequencing for broad-spectrum identification of bacterial and archaeal isolates by mass spectrometry.</title>
        <authorList>
            <person name="Sekiguchi Y."/>
            <person name="Tourlousse D.M."/>
        </authorList>
    </citation>
    <scope>NUCLEOTIDE SEQUENCE</scope>
    <source>
        <strain evidence="7">TSL-P1</strain>
    </source>
</reference>
<proteinExistence type="inferred from homology"/>
<dbReference type="InterPro" id="IPR002903">
    <property type="entry name" value="RsmH"/>
</dbReference>
<dbReference type="HAMAP" id="MF_01007">
    <property type="entry name" value="16SrRNA_methyltr_H"/>
    <property type="match status" value="1"/>
</dbReference>
<evidence type="ECO:0000256" key="3">
    <source>
        <dbReference type="ARBA" id="ARBA00022603"/>
    </source>
</evidence>
<evidence type="ECO:0000256" key="6">
    <source>
        <dbReference type="HAMAP-Rule" id="MF_01007"/>
    </source>
</evidence>
<dbReference type="EMBL" id="BSDX01000001">
    <property type="protein sequence ID" value="GLI53268.1"/>
    <property type="molecule type" value="Genomic_DNA"/>
</dbReference>
<feature type="binding site" evidence="6">
    <location>
        <position position="84"/>
    </location>
    <ligand>
        <name>S-adenosyl-L-methionine</name>
        <dbReference type="ChEBI" id="CHEBI:59789"/>
    </ligand>
</feature>
<dbReference type="InterPro" id="IPR029063">
    <property type="entry name" value="SAM-dependent_MTases_sf"/>
</dbReference>
<dbReference type="Proteomes" id="UP001144297">
    <property type="component" value="Unassembled WGS sequence"/>
</dbReference>
<protein>
    <recommendedName>
        <fullName evidence="6">Ribosomal RNA small subunit methyltransferase H</fullName>
        <ecNumber evidence="6">2.1.1.199</ecNumber>
    </recommendedName>
    <alternativeName>
        <fullName evidence="6">16S rRNA m(4)C1402 methyltransferase</fullName>
    </alternativeName>
    <alternativeName>
        <fullName evidence="6">rRNA (cytosine-N(4)-)-methyltransferase RsmH</fullName>
    </alternativeName>
</protein>
<feature type="binding site" evidence="6">
    <location>
        <position position="105"/>
    </location>
    <ligand>
        <name>S-adenosyl-L-methionine</name>
        <dbReference type="ChEBI" id="CHEBI:59789"/>
    </ligand>
</feature>
<keyword evidence="2 6" id="KW-0698">rRNA processing</keyword>
<keyword evidence="8" id="KW-1185">Reference proteome</keyword>
<evidence type="ECO:0000256" key="2">
    <source>
        <dbReference type="ARBA" id="ARBA00022552"/>
    </source>
</evidence>
<evidence type="ECO:0000256" key="5">
    <source>
        <dbReference type="ARBA" id="ARBA00022691"/>
    </source>
</evidence>
<comment type="subcellular location">
    <subcellularLocation>
        <location evidence="6">Cytoplasm</location>
    </subcellularLocation>
</comment>
<dbReference type="AlphaFoldDB" id="A0A9W6LKH4"/>
<evidence type="ECO:0000256" key="1">
    <source>
        <dbReference type="ARBA" id="ARBA00010396"/>
    </source>
</evidence>
<accession>A0A9W6LKH4</accession>
<gene>
    <name evidence="6 7" type="primary">rsmH</name>
    <name evidence="7" type="ORF">TISLANDTSLP1_09610</name>
</gene>
<dbReference type="Pfam" id="PF01795">
    <property type="entry name" value="Methyltransf_5"/>
    <property type="match status" value="1"/>
</dbReference>
<dbReference type="GO" id="GO:0071424">
    <property type="term" value="F:rRNA (cytosine-N4-)-methyltransferase activity"/>
    <property type="evidence" value="ECO:0007669"/>
    <property type="project" value="UniProtKB-UniRule"/>
</dbReference>
<evidence type="ECO:0000313" key="8">
    <source>
        <dbReference type="Proteomes" id="UP001144297"/>
    </source>
</evidence>
<dbReference type="NCBIfam" id="TIGR00006">
    <property type="entry name" value="16S rRNA (cytosine(1402)-N(4))-methyltransferase RsmH"/>
    <property type="match status" value="1"/>
</dbReference>
<dbReference type="SUPFAM" id="SSF81799">
    <property type="entry name" value="Putative methyltransferase TM0872, insert domain"/>
    <property type="match status" value="1"/>
</dbReference>
<evidence type="ECO:0000313" key="7">
    <source>
        <dbReference type="EMBL" id="GLI53268.1"/>
    </source>
</evidence>
<keyword evidence="6" id="KW-0963">Cytoplasm</keyword>
<keyword evidence="3 6" id="KW-0489">Methyltransferase</keyword>
<dbReference type="SUPFAM" id="SSF53335">
    <property type="entry name" value="S-adenosyl-L-methionine-dependent methyltransferases"/>
    <property type="match status" value="1"/>
</dbReference>
<organism evidence="7 8">
    <name type="scientific">Thermodesulfovibrio yellowstonii</name>
    <dbReference type="NCBI Taxonomy" id="28262"/>
    <lineage>
        <taxon>Bacteria</taxon>
        <taxon>Pseudomonadati</taxon>
        <taxon>Nitrospirota</taxon>
        <taxon>Thermodesulfovibrionia</taxon>
        <taxon>Thermodesulfovibrionales</taxon>
        <taxon>Thermodesulfovibrionaceae</taxon>
        <taxon>Thermodesulfovibrio</taxon>
    </lineage>
</organism>
<keyword evidence="5 6" id="KW-0949">S-adenosyl-L-methionine</keyword>
<dbReference type="PANTHER" id="PTHR11265:SF0">
    <property type="entry name" value="12S RRNA N4-METHYLCYTIDINE METHYLTRANSFERASE"/>
    <property type="match status" value="1"/>
</dbReference>
<dbReference type="InterPro" id="IPR023397">
    <property type="entry name" value="SAM-dep_MeTrfase_MraW_recog"/>
</dbReference>
<comment type="caution">
    <text evidence="7">The sequence shown here is derived from an EMBL/GenBank/DDBJ whole genome shotgun (WGS) entry which is preliminary data.</text>
</comment>
<comment type="catalytic activity">
    <reaction evidence="6">
        <text>cytidine(1402) in 16S rRNA + S-adenosyl-L-methionine = N(4)-methylcytidine(1402) in 16S rRNA + S-adenosyl-L-homocysteine + H(+)</text>
        <dbReference type="Rhea" id="RHEA:42928"/>
        <dbReference type="Rhea" id="RHEA-COMP:10286"/>
        <dbReference type="Rhea" id="RHEA-COMP:10287"/>
        <dbReference type="ChEBI" id="CHEBI:15378"/>
        <dbReference type="ChEBI" id="CHEBI:57856"/>
        <dbReference type="ChEBI" id="CHEBI:59789"/>
        <dbReference type="ChEBI" id="CHEBI:74506"/>
        <dbReference type="ChEBI" id="CHEBI:82748"/>
        <dbReference type="EC" id="2.1.1.199"/>
    </reaction>
</comment>
<dbReference type="Gene3D" id="1.10.150.170">
    <property type="entry name" value="Putative methyltransferase TM0872, insert domain"/>
    <property type="match status" value="1"/>
</dbReference>
<comment type="function">
    <text evidence="6">Specifically methylates the N4 position of cytidine in position 1402 (C1402) of 16S rRNA.</text>
</comment>
<dbReference type="GO" id="GO:0005737">
    <property type="term" value="C:cytoplasm"/>
    <property type="evidence" value="ECO:0007669"/>
    <property type="project" value="UniProtKB-SubCell"/>
</dbReference>
<dbReference type="EC" id="2.1.1.199" evidence="6"/>
<dbReference type="PIRSF" id="PIRSF004486">
    <property type="entry name" value="MraW"/>
    <property type="match status" value="1"/>
</dbReference>
<comment type="similarity">
    <text evidence="1 6">Belongs to the methyltransferase superfamily. RsmH family.</text>
</comment>
<dbReference type="PANTHER" id="PTHR11265">
    <property type="entry name" value="S-ADENOSYL-METHYLTRANSFERASE MRAW"/>
    <property type="match status" value="1"/>
</dbReference>